<keyword evidence="4" id="KW-1185">Reference proteome</keyword>
<feature type="region of interest" description="Disordered" evidence="1">
    <location>
        <begin position="420"/>
        <end position="467"/>
    </location>
</feature>
<comment type="caution">
    <text evidence="3">The sequence shown here is derived from an EMBL/GenBank/DDBJ whole genome shotgun (WGS) entry which is preliminary data.</text>
</comment>
<dbReference type="EMBL" id="JAYKXP010000053">
    <property type="protein sequence ID" value="KAK7035351.1"/>
    <property type="molecule type" value="Genomic_DNA"/>
</dbReference>
<feature type="compositionally biased region" description="Low complexity" evidence="1">
    <location>
        <begin position="578"/>
        <end position="588"/>
    </location>
</feature>
<accession>A0AAW0C9M1</accession>
<dbReference type="Proteomes" id="UP001383192">
    <property type="component" value="Unassembled WGS sequence"/>
</dbReference>
<feature type="region of interest" description="Disordered" evidence="1">
    <location>
        <begin position="480"/>
        <end position="519"/>
    </location>
</feature>
<keyword evidence="2" id="KW-0472">Membrane</keyword>
<feature type="region of interest" description="Disordered" evidence="1">
    <location>
        <begin position="349"/>
        <end position="401"/>
    </location>
</feature>
<gene>
    <name evidence="3" type="ORF">VNI00_011882</name>
</gene>
<feature type="region of interest" description="Disordered" evidence="1">
    <location>
        <begin position="667"/>
        <end position="763"/>
    </location>
</feature>
<keyword evidence="2" id="KW-0812">Transmembrane</keyword>
<evidence type="ECO:0000256" key="1">
    <source>
        <dbReference type="SAM" id="MobiDB-lite"/>
    </source>
</evidence>
<reference evidence="3 4" key="1">
    <citation type="submission" date="2024-01" db="EMBL/GenBank/DDBJ databases">
        <title>A draft genome for a cacao thread blight-causing isolate of Paramarasmius palmivorus.</title>
        <authorList>
            <person name="Baruah I.K."/>
            <person name="Bukari Y."/>
            <person name="Amoako-Attah I."/>
            <person name="Meinhardt L.W."/>
            <person name="Bailey B.A."/>
            <person name="Cohen S.P."/>
        </authorList>
    </citation>
    <scope>NUCLEOTIDE SEQUENCE [LARGE SCALE GENOMIC DNA]</scope>
    <source>
        <strain evidence="3 4">GH-12</strain>
    </source>
</reference>
<feature type="compositionally biased region" description="Polar residues" evidence="1">
    <location>
        <begin position="359"/>
        <end position="370"/>
    </location>
</feature>
<evidence type="ECO:0000313" key="3">
    <source>
        <dbReference type="EMBL" id="KAK7035351.1"/>
    </source>
</evidence>
<feature type="compositionally biased region" description="Polar residues" evidence="1">
    <location>
        <begin position="684"/>
        <end position="734"/>
    </location>
</feature>
<name>A0AAW0C9M1_9AGAR</name>
<feature type="compositionally biased region" description="Pro residues" evidence="1">
    <location>
        <begin position="497"/>
        <end position="513"/>
    </location>
</feature>
<proteinExistence type="predicted"/>
<evidence type="ECO:0000256" key="2">
    <source>
        <dbReference type="SAM" id="Phobius"/>
    </source>
</evidence>
<feature type="compositionally biased region" description="Low complexity" evidence="1">
    <location>
        <begin position="440"/>
        <end position="450"/>
    </location>
</feature>
<protein>
    <submittedName>
        <fullName evidence="3">Uncharacterized protein</fullName>
    </submittedName>
</protein>
<organism evidence="3 4">
    <name type="scientific">Paramarasmius palmivorus</name>
    <dbReference type="NCBI Taxonomy" id="297713"/>
    <lineage>
        <taxon>Eukaryota</taxon>
        <taxon>Fungi</taxon>
        <taxon>Dikarya</taxon>
        <taxon>Basidiomycota</taxon>
        <taxon>Agaricomycotina</taxon>
        <taxon>Agaricomycetes</taxon>
        <taxon>Agaricomycetidae</taxon>
        <taxon>Agaricales</taxon>
        <taxon>Marasmiineae</taxon>
        <taxon>Marasmiaceae</taxon>
        <taxon>Paramarasmius</taxon>
    </lineage>
</organism>
<keyword evidence="2" id="KW-1133">Transmembrane helix</keyword>
<feature type="transmembrane region" description="Helical" evidence="2">
    <location>
        <begin position="295"/>
        <end position="320"/>
    </location>
</feature>
<evidence type="ECO:0000313" key="4">
    <source>
        <dbReference type="Proteomes" id="UP001383192"/>
    </source>
</evidence>
<dbReference type="Gene3D" id="2.60.120.260">
    <property type="entry name" value="Galactose-binding domain-like"/>
    <property type="match status" value="2"/>
</dbReference>
<feature type="compositionally biased region" description="Polar residues" evidence="1">
    <location>
        <begin position="480"/>
        <end position="491"/>
    </location>
</feature>
<feature type="compositionally biased region" description="Polar residues" evidence="1">
    <location>
        <begin position="562"/>
        <end position="572"/>
    </location>
</feature>
<feature type="compositionally biased region" description="Polar residues" evidence="1">
    <location>
        <begin position="380"/>
        <end position="391"/>
    </location>
</feature>
<dbReference type="AlphaFoldDB" id="A0AAW0C9M1"/>
<feature type="compositionally biased region" description="Pro residues" evidence="1">
    <location>
        <begin position="349"/>
        <end position="358"/>
    </location>
</feature>
<sequence>MSGNVNTIIVDDQDKSVDYRGTWTNNGSSVNYGQTSYFSSEEGAQMLFMFSGTPSILPLPSTVKYLMDRFLFEGSSVVVVGDIDAGGTCNTTFSIDNITETFNPPLVSTTLHQQTLWSSPQLPDAEHSLVCTIISCASSSNNTSPRKPFLWIDYILYNTSESPADRTFFVDDTNERIKYSGTWDKEGGVGDFRQTRHGGKTGSSLEFLFSGSYVSVNGRVENSSSLTQVSFTLDGDSVTYVIPAQKFVSYNKEFFKNASLPPGQHKLTITPLSDAPFWLDYILVRDPHPAHRESFPMGATIGSILAALGVIIVVCSIIYYRRRTGASRQPPEVPDKRVSDIHHDVIPFPPIVRAPKTPPSVSSGQSTAALLSQPAVPSPTILSSSDNSSQHTLHRPLETDDDYSLPAHELLDCLPPEYSTTASSGDIGHIPSLGNHYRRSQSSSTQFSSRAGTFSNNIHRRHNSGSVDLTEDAESYYQHSLSTVETRSVNTRSSPRHPGPVPHRPLPPTPPTSPLRSHIAHDNGLLSQKLKGKEKDRLYEYTGTPATSQSRNAGYAIPLSPLNPSSGASTSGRFMGTSSTIHSPQSSSAVLPIDRHGPSPGSPASHERDALSQHSRLRAINPDGDESLSVPRLNEKQLPLPEPSGIAPIVHVDSGIRLMNSPSVESFRSPDIYKSLPNPPSRPGTANTHISSRPDTPSAYSRPGTASTFNPSRPNTATSAAQNSYGAANASSPNIHLPTIPSASTHHPEESDALELPPLYTPN</sequence>
<feature type="region of interest" description="Disordered" evidence="1">
    <location>
        <begin position="544"/>
        <end position="613"/>
    </location>
</feature>